<organism evidence="1 2">
    <name type="scientific">Populus alba x Populus x berolinensis</name>
    <dbReference type="NCBI Taxonomy" id="444605"/>
    <lineage>
        <taxon>Eukaryota</taxon>
        <taxon>Viridiplantae</taxon>
        <taxon>Streptophyta</taxon>
        <taxon>Embryophyta</taxon>
        <taxon>Tracheophyta</taxon>
        <taxon>Spermatophyta</taxon>
        <taxon>Magnoliopsida</taxon>
        <taxon>eudicotyledons</taxon>
        <taxon>Gunneridae</taxon>
        <taxon>Pentapetalae</taxon>
        <taxon>rosids</taxon>
        <taxon>fabids</taxon>
        <taxon>Malpighiales</taxon>
        <taxon>Salicaceae</taxon>
        <taxon>Saliceae</taxon>
        <taxon>Populus</taxon>
    </lineage>
</organism>
<proteinExistence type="predicted"/>
<dbReference type="Proteomes" id="UP001164929">
    <property type="component" value="Chromosome 4"/>
</dbReference>
<evidence type="ECO:0000313" key="2">
    <source>
        <dbReference type="Proteomes" id="UP001164929"/>
    </source>
</evidence>
<reference evidence="1 2" key="1">
    <citation type="journal article" date="2023" name="Mol. Ecol. Resour.">
        <title>Chromosome-level genome assembly of a triploid poplar Populus alba 'Berolinensis'.</title>
        <authorList>
            <person name="Chen S."/>
            <person name="Yu Y."/>
            <person name="Wang X."/>
            <person name="Wang S."/>
            <person name="Zhang T."/>
            <person name="Zhou Y."/>
            <person name="He R."/>
            <person name="Meng N."/>
            <person name="Wang Y."/>
            <person name="Liu W."/>
            <person name="Liu Z."/>
            <person name="Liu J."/>
            <person name="Guo Q."/>
            <person name="Huang H."/>
            <person name="Sederoff R.R."/>
            <person name="Wang G."/>
            <person name="Qu G."/>
            <person name="Chen S."/>
        </authorList>
    </citation>
    <scope>NUCLEOTIDE SEQUENCE [LARGE SCALE GENOMIC DNA]</scope>
    <source>
        <strain evidence="1">SC-2020</strain>
    </source>
</reference>
<dbReference type="EMBL" id="JAQIZT010000004">
    <property type="protein sequence ID" value="KAJ7001971.1"/>
    <property type="molecule type" value="Genomic_DNA"/>
</dbReference>
<accession>A0AAD6W7S7</accession>
<evidence type="ECO:0000313" key="1">
    <source>
        <dbReference type="EMBL" id="KAJ7001971.1"/>
    </source>
</evidence>
<sequence length="45" mass="5262">MIHATKYFSSLPSCLKRRPTEGFLLLKQLNSRLQILLKVKKNHPI</sequence>
<dbReference type="AlphaFoldDB" id="A0AAD6W7S7"/>
<comment type="caution">
    <text evidence="1">The sequence shown here is derived from an EMBL/GenBank/DDBJ whole genome shotgun (WGS) entry which is preliminary data.</text>
</comment>
<protein>
    <submittedName>
        <fullName evidence="1">Uncharacterized protein</fullName>
    </submittedName>
</protein>
<gene>
    <name evidence="1" type="ORF">NC653_012140</name>
</gene>
<name>A0AAD6W7S7_9ROSI</name>
<keyword evidence="2" id="KW-1185">Reference proteome</keyword>